<evidence type="ECO:0000313" key="7">
    <source>
        <dbReference type="EMBL" id="RIB20878.1"/>
    </source>
</evidence>
<evidence type="ECO:0000256" key="5">
    <source>
        <dbReference type="SAM" id="MobiDB-lite"/>
    </source>
</evidence>
<feature type="compositionally biased region" description="Low complexity" evidence="5">
    <location>
        <begin position="112"/>
        <end position="121"/>
    </location>
</feature>
<evidence type="ECO:0000256" key="1">
    <source>
        <dbReference type="ARBA" id="ARBA00022723"/>
    </source>
</evidence>
<dbReference type="GO" id="GO:0003677">
    <property type="term" value="F:DNA binding"/>
    <property type="evidence" value="ECO:0007669"/>
    <property type="project" value="InterPro"/>
</dbReference>
<feature type="region of interest" description="Disordered" evidence="5">
    <location>
        <begin position="1"/>
        <end position="26"/>
    </location>
</feature>
<feature type="domain" description="BED-type" evidence="6">
    <location>
        <begin position="16"/>
        <end position="75"/>
    </location>
</feature>
<dbReference type="PROSITE" id="PS50808">
    <property type="entry name" value="ZF_BED"/>
    <property type="match status" value="1"/>
</dbReference>
<dbReference type="AlphaFoldDB" id="A0A397VGG0"/>
<evidence type="ECO:0000256" key="3">
    <source>
        <dbReference type="ARBA" id="ARBA00022833"/>
    </source>
</evidence>
<keyword evidence="1" id="KW-0479">Metal-binding</keyword>
<comment type="caution">
    <text evidence="7">The sequence shown here is derived from an EMBL/GenBank/DDBJ whole genome shotgun (WGS) entry which is preliminary data.</text>
</comment>
<dbReference type="SUPFAM" id="SSF57667">
    <property type="entry name" value="beta-beta-alpha zinc fingers"/>
    <property type="match status" value="1"/>
</dbReference>
<evidence type="ECO:0000313" key="8">
    <source>
        <dbReference type="Proteomes" id="UP000266673"/>
    </source>
</evidence>
<keyword evidence="8" id="KW-1185">Reference proteome</keyword>
<dbReference type="GO" id="GO:0008270">
    <property type="term" value="F:zinc ion binding"/>
    <property type="evidence" value="ECO:0007669"/>
    <property type="project" value="UniProtKB-KW"/>
</dbReference>
<feature type="region of interest" description="Disordered" evidence="5">
    <location>
        <begin position="96"/>
        <end position="121"/>
    </location>
</feature>
<protein>
    <recommendedName>
        <fullName evidence="6">BED-type domain-containing protein</fullName>
    </recommendedName>
</protein>
<dbReference type="InterPro" id="IPR003656">
    <property type="entry name" value="Znf_BED"/>
</dbReference>
<dbReference type="OrthoDB" id="2431181at2759"/>
<dbReference type="InterPro" id="IPR036236">
    <property type="entry name" value="Znf_C2H2_sf"/>
</dbReference>
<proteinExistence type="predicted"/>
<evidence type="ECO:0000259" key="6">
    <source>
        <dbReference type="PROSITE" id="PS50808"/>
    </source>
</evidence>
<reference evidence="7 8" key="1">
    <citation type="submission" date="2018-06" db="EMBL/GenBank/DDBJ databases">
        <title>Comparative genomics reveals the genomic features of Rhizophagus irregularis, R. cerebriforme, R. diaphanum and Gigaspora rosea, and their symbiotic lifestyle signature.</title>
        <authorList>
            <person name="Morin E."/>
            <person name="San Clemente H."/>
            <person name="Chen E.C.H."/>
            <person name="De La Providencia I."/>
            <person name="Hainaut M."/>
            <person name="Kuo A."/>
            <person name="Kohler A."/>
            <person name="Murat C."/>
            <person name="Tang N."/>
            <person name="Roy S."/>
            <person name="Loubradou J."/>
            <person name="Henrissat B."/>
            <person name="Grigoriev I.V."/>
            <person name="Corradi N."/>
            <person name="Roux C."/>
            <person name="Martin F.M."/>
        </authorList>
    </citation>
    <scope>NUCLEOTIDE SEQUENCE [LARGE SCALE GENOMIC DNA]</scope>
    <source>
        <strain evidence="7 8">DAOM 194757</strain>
    </source>
</reference>
<evidence type="ECO:0000256" key="4">
    <source>
        <dbReference type="PROSITE-ProRule" id="PRU00027"/>
    </source>
</evidence>
<dbReference type="Proteomes" id="UP000266673">
    <property type="component" value="Unassembled WGS sequence"/>
</dbReference>
<sequence length="261" mass="30273">MSQNKRKFDKNQETKKKDHPVWRHFDPIRSNPNKIYCRECVKSHKEKPATYVFNTSVTNLKKHFKNNHNEKWKEIERQYQTNSRKKSRVSVNNRETLNVPPDYSELATNMGSPSRSKSSNVSNMSILDSEIKKFTIKNIENIKKVNIKGITQTNIKEIFLETGNEMKIETKNNVGFSNVPAGKEINKYAVRKTGGNVKSYTNHPCDQQATYLMSIKSGHVYPVHFLLFVRNIKKVVIDGIAHICIDTDEMYLETDGEIEFK</sequence>
<feature type="compositionally biased region" description="Basic and acidic residues" evidence="5">
    <location>
        <begin position="9"/>
        <end position="26"/>
    </location>
</feature>
<organism evidence="7 8">
    <name type="scientific">Gigaspora rosea</name>
    <dbReference type="NCBI Taxonomy" id="44941"/>
    <lineage>
        <taxon>Eukaryota</taxon>
        <taxon>Fungi</taxon>
        <taxon>Fungi incertae sedis</taxon>
        <taxon>Mucoromycota</taxon>
        <taxon>Glomeromycotina</taxon>
        <taxon>Glomeromycetes</taxon>
        <taxon>Diversisporales</taxon>
        <taxon>Gigasporaceae</taxon>
        <taxon>Gigaspora</taxon>
    </lineage>
</organism>
<accession>A0A397VGG0</accession>
<evidence type="ECO:0000256" key="2">
    <source>
        <dbReference type="ARBA" id="ARBA00022771"/>
    </source>
</evidence>
<dbReference type="Pfam" id="PF02892">
    <property type="entry name" value="zf-BED"/>
    <property type="match status" value="1"/>
</dbReference>
<dbReference type="EMBL" id="QKWP01000393">
    <property type="protein sequence ID" value="RIB20878.1"/>
    <property type="molecule type" value="Genomic_DNA"/>
</dbReference>
<name>A0A397VGG0_9GLOM</name>
<keyword evidence="3" id="KW-0862">Zinc</keyword>
<gene>
    <name evidence="7" type="ORF">C2G38_2140944</name>
</gene>
<keyword evidence="2 4" id="KW-0863">Zinc-finger</keyword>